<dbReference type="Proteomes" id="UP001642409">
    <property type="component" value="Unassembled WGS sequence"/>
</dbReference>
<keyword evidence="4" id="KW-1185">Reference proteome</keyword>
<keyword evidence="1" id="KW-0812">Transmembrane</keyword>
<evidence type="ECO:0000313" key="2">
    <source>
        <dbReference type="EMBL" id="CAI9942347.1"/>
    </source>
</evidence>
<gene>
    <name evidence="3" type="ORF">HINF_LOCUS24843</name>
    <name evidence="2" type="ORF">HINF_LOCUS29992</name>
</gene>
<keyword evidence="1" id="KW-0472">Membrane</keyword>
<dbReference type="AlphaFoldDB" id="A0AA86PWI8"/>
<evidence type="ECO:0000256" key="1">
    <source>
        <dbReference type="SAM" id="Phobius"/>
    </source>
</evidence>
<feature type="transmembrane region" description="Helical" evidence="1">
    <location>
        <begin position="12"/>
        <end position="42"/>
    </location>
</feature>
<proteinExistence type="predicted"/>
<protein>
    <submittedName>
        <fullName evidence="3">Hypothetical_protein</fullName>
    </submittedName>
</protein>
<comment type="caution">
    <text evidence="2">The sequence shown here is derived from an EMBL/GenBank/DDBJ whole genome shotgun (WGS) entry which is preliminary data.</text>
</comment>
<evidence type="ECO:0000313" key="3">
    <source>
        <dbReference type="EMBL" id="CAL6015455.1"/>
    </source>
</evidence>
<evidence type="ECO:0000313" key="4">
    <source>
        <dbReference type="Proteomes" id="UP001642409"/>
    </source>
</evidence>
<dbReference type="EMBL" id="CAXDID020000073">
    <property type="protein sequence ID" value="CAL6015455.1"/>
    <property type="molecule type" value="Genomic_DNA"/>
</dbReference>
<name>A0AA86PWI8_9EUKA</name>
<sequence length="129" mass="15090">MGGCCKCQKNKYCCVLTWFCFMFISMMVAGITLCCIQTTYQYPIYSEDRYSKLDYYMHYDYITLYMGSGLTLAIVGFFGFIITCCFSCILGKSNEVEYEHVPNHTIPQHQYISPQSYPVPQFQRDQIQM</sequence>
<reference evidence="3 4" key="2">
    <citation type="submission" date="2024-07" db="EMBL/GenBank/DDBJ databases">
        <authorList>
            <person name="Akdeniz Z."/>
        </authorList>
    </citation>
    <scope>NUCLEOTIDE SEQUENCE [LARGE SCALE GENOMIC DNA]</scope>
</reference>
<organism evidence="2">
    <name type="scientific">Hexamita inflata</name>
    <dbReference type="NCBI Taxonomy" id="28002"/>
    <lineage>
        <taxon>Eukaryota</taxon>
        <taxon>Metamonada</taxon>
        <taxon>Diplomonadida</taxon>
        <taxon>Hexamitidae</taxon>
        <taxon>Hexamitinae</taxon>
        <taxon>Hexamita</taxon>
    </lineage>
</organism>
<keyword evidence="1" id="KW-1133">Transmembrane helix</keyword>
<accession>A0AA86PWI8</accession>
<dbReference type="EMBL" id="CATOUU010000699">
    <property type="protein sequence ID" value="CAI9942347.1"/>
    <property type="molecule type" value="Genomic_DNA"/>
</dbReference>
<reference evidence="2" key="1">
    <citation type="submission" date="2023-06" db="EMBL/GenBank/DDBJ databases">
        <authorList>
            <person name="Kurt Z."/>
        </authorList>
    </citation>
    <scope>NUCLEOTIDE SEQUENCE</scope>
</reference>
<feature type="transmembrane region" description="Helical" evidence="1">
    <location>
        <begin position="62"/>
        <end position="90"/>
    </location>
</feature>